<name>Q01SR9_SOLUE</name>
<comment type="catalytic activity">
    <reaction evidence="8 10">
        <text>2-(2-carboxy-4-methylthiazol-5-yl)ethyl phosphate + 4-amino-2-methyl-5-(diphosphooxymethyl)pyrimidine + 2 H(+) = thiamine phosphate + CO2 + diphosphate</text>
        <dbReference type="Rhea" id="RHEA:47848"/>
        <dbReference type="ChEBI" id="CHEBI:15378"/>
        <dbReference type="ChEBI" id="CHEBI:16526"/>
        <dbReference type="ChEBI" id="CHEBI:33019"/>
        <dbReference type="ChEBI" id="CHEBI:37575"/>
        <dbReference type="ChEBI" id="CHEBI:57841"/>
        <dbReference type="ChEBI" id="CHEBI:62890"/>
        <dbReference type="EC" id="2.5.1.3"/>
    </reaction>
</comment>
<comment type="catalytic activity">
    <reaction evidence="7 10">
        <text>4-methyl-5-(2-phosphooxyethyl)-thiazole + 4-amino-2-methyl-5-(diphosphooxymethyl)pyrimidine + H(+) = thiamine phosphate + diphosphate</text>
        <dbReference type="Rhea" id="RHEA:22328"/>
        <dbReference type="ChEBI" id="CHEBI:15378"/>
        <dbReference type="ChEBI" id="CHEBI:33019"/>
        <dbReference type="ChEBI" id="CHEBI:37575"/>
        <dbReference type="ChEBI" id="CHEBI:57841"/>
        <dbReference type="ChEBI" id="CHEBI:58296"/>
        <dbReference type="EC" id="2.5.1.3"/>
    </reaction>
</comment>
<evidence type="ECO:0000313" key="12">
    <source>
        <dbReference type="EMBL" id="ABJ87301.1"/>
    </source>
</evidence>
<keyword evidence="6 10" id="KW-0784">Thiamine biosynthesis</keyword>
<comment type="similarity">
    <text evidence="10">Belongs to the thiamine-phosphate synthase family.</text>
</comment>
<dbReference type="EC" id="2.5.1.3" evidence="10"/>
<feature type="binding site" evidence="10">
    <location>
        <position position="66"/>
    </location>
    <ligand>
        <name>4-amino-2-methyl-5-(diphosphooxymethyl)pyrimidine</name>
        <dbReference type="ChEBI" id="CHEBI:57841"/>
    </ligand>
</feature>
<sequence>MLRYYITDRRAAGGVEPLLLHVERAARDGVERIQVREKDLCARDLCALVRRILGLARPHGTQVLVNSRVDVALAAGADGVHLAGSSIAPKILRRILPSGFQIGVSTHCFADLRAAEAEGADFVVYGPVFPVVSKPGYAAHVGIDGLRRAVRAVTIPVIALGGVTQSNAAACIEAGVAGVAGISMFQNPLDPPAVGQERAL</sequence>
<evidence type="ECO:0000259" key="11">
    <source>
        <dbReference type="Pfam" id="PF02581"/>
    </source>
</evidence>
<proteinExistence type="inferred from homology"/>
<comment type="catalytic activity">
    <reaction evidence="9 10">
        <text>2-[(2R,5Z)-2-carboxy-4-methylthiazol-5(2H)-ylidene]ethyl phosphate + 4-amino-2-methyl-5-(diphosphooxymethyl)pyrimidine + 2 H(+) = thiamine phosphate + CO2 + diphosphate</text>
        <dbReference type="Rhea" id="RHEA:47844"/>
        <dbReference type="ChEBI" id="CHEBI:15378"/>
        <dbReference type="ChEBI" id="CHEBI:16526"/>
        <dbReference type="ChEBI" id="CHEBI:33019"/>
        <dbReference type="ChEBI" id="CHEBI:37575"/>
        <dbReference type="ChEBI" id="CHEBI:57841"/>
        <dbReference type="ChEBI" id="CHEBI:62899"/>
        <dbReference type="EC" id="2.5.1.3"/>
    </reaction>
</comment>
<dbReference type="GO" id="GO:0009228">
    <property type="term" value="P:thiamine biosynthetic process"/>
    <property type="evidence" value="ECO:0007669"/>
    <property type="project" value="UniProtKB-KW"/>
</dbReference>
<dbReference type="SUPFAM" id="SSF51391">
    <property type="entry name" value="Thiamin phosphate synthase"/>
    <property type="match status" value="1"/>
</dbReference>
<evidence type="ECO:0000256" key="4">
    <source>
        <dbReference type="ARBA" id="ARBA00022723"/>
    </source>
</evidence>
<reference evidence="12" key="1">
    <citation type="submission" date="2006-10" db="EMBL/GenBank/DDBJ databases">
        <title>Complete sequence of Solibacter usitatus Ellin6076.</title>
        <authorList>
            <consortium name="US DOE Joint Genome Institute"/>
            <person name="Copeland A."/>
            <person name="Lucas S."/>
            <person name="Lapidus A."/>
            <person name="Barry K."/>
            <person name="Detter J.C."/>
            <person name="Glavina del Rio T."/>
            <person name="Hammon N."/>
            <person name="Israni S."/>
            <person name="Dalin E."/>
            <person name="Tice H."/>
            <person name="Pitluck S."/>
            <person name="Thompson L.S."/>
            <person name="Brettin T."/>
            <person name="Bruce D."/>
            <person name="Han C."/>
            <person name="Tapia R."/>
            <person name="Gilna P."/>
            <person name="Schmutz J."/>
            <person name="Larimer F."/>
            <person name="Land M."/>
            <person name="Hauser L."/>
            <person name="Kyrpides N."/>
            <person name="Mikhailova N."/>
            <person name="Janssen P.H."/>
            <person name="Kuske C.R."/>
            <person name="Richardson P."/>
        </authorList>
    </citation>
    <scope>NUCLEOTIDE SEQUENCE</scope>
    <source>
        <strain evidence="12">Ellin6076</strain>
    </source>
</reference>
<feature type="binding site" evidence="10">
    <location>
        <position position="134"/>
    </location>
    <ligand>
        <name>4-amino-2-methyl-5-(diphosphooxymethyl)pyrimidine</name>
        <dbReference type="ChEBI" id="CHEBI:57841"/>
    </ligand>
</feature>
<evidence type="ECO:0000256" key="2">
    <source>
        <dbReference type="ARBA" id="ARBA00005165"/>
    </source>
</evidence>
<gene>
    <name evidence="10" type="primary">thiE</name>
    <name evidence="12" type="ordered locus">Acid_6375</name>
</gene>
<dbReference type="GO" id="GO:0005737">
    <property type="term" value="C:cytoplasm"/>
    <property type="evidence" value="ECO:0007669"/>
    <property type="project" value="TreeGrafter"/>
</dbReference>
<dbReference type="GO" id="GO:0009229">
    <property type="term" value="P:thiamine diphosphate biosynthetic process"/>
    <property type="evidence" value="ECO:0007669"/>
    <property type="project" value="UniProtKB-UniRule"/>
</dbReference>
<feature type="binding site" evidence="10">
    <location>
        <position position="105"/>
    </location>
    <ligand>
        <name>4-amino-2-methyl-5-(diphosphooxymethyl)pyrimidine</name>
        <dbReference type="ChEBI" id="CHEBI:57841"/>
    </ligand>
</feature>
<dbReference type="InterPro" id="IPR034291">
    <property type="entry name" value="TMP_synthase"/>
</dbReference>
<dbReference type="FunCoup" id="Q01SR9">
    <property type="interactions" value="485"/>
</dbReference>
<dbReference type="KEGG" id="sus:Acid_6375"/>
<evidence type="ECO:0000256" key="1">
    <source>
        <dbReference type="ARBA" id="ARBA00001946"/>
    </source>
</evidence>
<keyword evidence="3 10" id="KW-0808">Transferase</keyword>
<dbReference type="InterPro" id="IPR013785">
    <property type="entry name" value="Aldolase_TIM"/>
</dbReference>
<dbReference type="GO" id="GO:0004789">
    <property type="term" value="F:thiamine-phosphate diphosphorylase activity"/>
    <property type="evidence" value="ECO:0007669"/>
    <property type="project" value="UniProtKB-UniRule"/>
</dbReference>
<feature type="binding site" evidence="10">
    <location>
        <begin position="182"/>
        <end position="183"/>
    </location>
    <ligand>
        <name>2-[(2R,5Z)-2-carboxy-4-methylthiazol-5(2H)-ylidene]ethyl phosphate</name>
        <dbReference type="ChEBI" id="CHEBI:62899"/>
    </ligand>
</feature>
<evidence type="ECO:0000256" key="5">
    <source>
        <dbReference type="ARBA" id="ARBA00022842"/>
    </source>
</evidence>
<dbReference type="GO" id="GO:0000287">
    <property type="term" value="F:magnesium ion binding"/>
    <property type="evidence" value="ECO:0007669"/>
    <property type="project" value="UniProtKB-UniRule"/>
</dbReference>
<dbReference type="InParanoid" id="Q01SR9"/>
<evidence type="ECO:0000256" key="7">
    <source>
        <dbReference type="ARBA" id="ARBA00047334"/>
    </source>
</evidence>
<organism evidence="12">
    <name type="scientific">Solibacter usitatus (strain Ellin6076)</name>
    <dbReference type="NCBI Taxonomy" id="234267"/>
    <lineage>
        <taxon>Bacteria</taxon>
        <taxon>Pseudomonadati</taxon>
        <taxon>Acidobacteriota</taxon>
        <taxon>Terriglobia</taxon>
        <taxon>Bryobacterales</taxon>
        <taxon>Solibacteraceae</taxon>
        <taxon>Candidatus Solibacter</taxon>
    </lineage>
</organism>
<evidence type="ECO:0000256" key="8">
    <source>
        <dbReference type="ARBA" id="ARBA00047851"/>
    </source>
</evidence>
<dbReference type="InterPro" id="IPR036206">
    <property type="entry name" value="ThiamineP_synth_sf"/>
</dbReference>
<dbReference type="eggNOG" id="COG0352">
    <property type="taxonomic scope" value="Bacteria"/>
</dbReference>
<comment type="cofactor">
    <cofactor evidence="1">
        <name>Mg(2+)</name>
        <dbReference type="ChEBI" id="CHEBI:18420"/>
    </cofactor>
</comment>
<accession>Q01SR9</accession>
<dbReference type="OrthoDB" id="9812206at2"/>
<feature type="binding site" evidence="10">
    <location>
        <begin position="34"/>
        <end position="38"/>
    </location>
    <ligand>
        <name>4-amino-2-methyl-5-(diphosphooxymethyl)pyrimidine</name>
        <dbReference type="ChEBI" id="CHEBI:57841"/>
    </ligand>
</feature>
<comment type="caution">
    <text evidence="10">Lacks conserved residue(s) required for the propagation of feature annotation.</text>
</comment>
<evidence type="ECO:0000256" key="6">
    <source>
        <dbReference type="ARBA" id="ARBA00022977"/>
    </source>
</evidence>
<dbReference type="PANTHER" id="PTHR20857:SF15">
    <property type="entry name" value="THIAMINE-PHOSPHATE SYNTHASE"/>
    <property type="match status" value="1"/>
</dbReference>
<protein>
    <recommendedName>
        <fullName evidence="10">Thiamine-phosphate synthase</fullName>
        <shortName evidence="10">TP synthase</shortName>
        <shortName evidence="10">TPS</shortName>
        <ecNumber evidence="10">2.5.1.3</ecNumber>
    </recommendedName>
    <alternativeName>
        <fullName evidence="10">Thiamine-phosphate pyrophosphorylase</fullName>
        <shortName evidence="10">TMP pyrophosphorylase</shortName>
        <shortName evidence="10">TMP-PPase</shortName>
    </alternativeName>
</protein>
<dbReference type="UniPathway" id="UPA00060">
    <property type="reaction ID" value="UER00141"/>
</dbReference>
<dbReference type="HOGENOM" id="CLU_018272_3_4_0"/>
<dbReference type="InterPro" id="IPR022998">
    <property type="entry name" value="ThiamineP_synth_TenI"/>
</dbReference>
<comment type="function">
    <text evidence="10">Condenses 4-methyl-5-(beta-hydroxyethyl)thiazole monophosphate (THZ-P) and 2-methyl-4-amino-5-hydroxymethyl pyrimidine pyrophosphate (HMP-PP) to form thiamine monophosphate (TMP).</text>
</comment>
<keyword evidence="4" id="KW-0479">Metal-binding</keyword>
<dbReference type="PANTHER" id="PTHR20857">
    <property type="entry name" value="THIAMINE-PHOSPHATE PYROPHOSPHORYLASE"/>
    <property type="match status" value="1"/>
</dbReference>
<dbReference type="STRING" id="234267.Acid_6375"/>
<dbReference type="CDD" id="cd00564">
    <property type="entry name" value="TMP_TenI"/>
    <property type="match status" value="1"/>
</dbReference>
<evidence type="ECO:0000256" key="9">
    <source>
        <dbReference type="ARBA" id="ARBA00047883"/>
    </source>
</evidence>
<dbReference type="HAMAP" id="MF_00097">
    <property type="entry name" value="TMP_synthase"/>
    <property type="match status" value="1"/>
</dbReference>
<dbReference type="EMBL" id="CP000473">
    <property type="protein sequence ID" value="ABJ87301.1"/>
    <property type="molecule type" value="Genomic_DNA"/>
</dbReference>
<evidence type="ECO:0000256" key="10">
    <source>
        <dbReference type="HAMAP-Rule" id="MF_00097"/>
    </source>
</evidence>
<feature type="binding site" evidence="10">
    <location>
        <position position="162"/>
    </location>
    <ligand>
        <name>2-[(2R,5Z)-2-carboxy-4-methylthiazol-5(2H)-ylidene]ethyl phosphate</name>
        <dbReference type="ChEBI" id="CHEBI:62899"/>
    </ligand>
</feature>
<dbReference type="AlphaFoldDB" id="Q01SR9"/>
<dbReference type="Gene3D" id="3.20.20.70">
    <property type="entry name" value="Aldolase class I"/>
    <property type="match status" value="1"/>
</dbReference>
<comment type="pathway">
    <text evidence="2 10">Cofactor biosynthesis; thiamine diphosphate biosynthesis; thiamine phosphate from 4-amino-2-methyl-5-diphosphomethylpyrimidine and 4-methyl-5-(2-phosphoethyl)-thiazole: step 1/1.</text>
</comment>
<dbReference type="Pfam" id="PF02581">
    <property type="entry name" value="TMP-TENI"/>
    <property type="match status" value="1"/>
</dbReference>
<keyword evidence="5" id="KW-0460">Magnesium</keyword>
<evidence type="ECO:0000256" key="3">
    <source>
        <dbReference type="ARBA" id="ARBA00022679"/>
    </source>
</evidence>
<feature type="domain" description="Thiamine phosphate synthase/TenI" evidence="11">
    <location>
        <begin position="4"/>
        <end position="184"/>
    </location>
</feature>